<evidence type="ECO:0000313" key="2">
    <source>
        <dbReference type="Proteomes" id="UP000325957"/>
    </source>
</evidence>
<proteinExistence type="predicted"/>
<protein>
    <submittedName>
        <fullName evidence="1">DUF4192 family protein</fullName>
    </submittedName>
</protein>
<accession>A0A5J5KV24</accession>
<gene>
    <name evidence="1" type="ORF">FCK90_12325</name>
</gene>
<reference evidence="1 2" key="1">
    <citation type="submission" date="2019-05" db="EMBL/GenBank/DDBJ databases">
        <title>Kocuria coralli sp. nov., a novel actinobacterium isolated from coral reef seawater.</title>
        <authorList>
            <person name="Li J."/>
        </authorList>
    </citation>
    <scope>NUCLEOTIDE SEQUENCE [LARGE SCALE GENOMIC DNA]</scope>
    <source>
        <strain evidence="1 2">SCSIO 13007</strain>
    </source>
</reference>
<organism evidence="1 2">
    <name type="scientific">Kocuria coralli</name>
    <dbReference type="NCBI Taxonomy" id="1461025"/>
    <lineage>
        <taxon>Bacteria</taxon>
        <taxon>Bacillati</taxon>
        <taxon>Actinomycetota</taxon>
        <taxon>Actinomycetes</taxon>
        <taxon>Micrococcales</taxon>
        <taxon>Micrococcaceae</taxon>
        <taxon>Kocuria</taxon>
    </lineage>
</organism>
<comment type="caution">
    <text evidence="1">The sequence shown here is derived from an EMBL/GenBank/DDBJ whole genome shotgun (WGS) entry which is preliminary data.</text>
</comment>
<keyword evidence="2" id="KW-1185">Reference proteome</keyword>
<sequence>MSAEPGGCPENPYPTRTARTVARTAADVLAIVPHTLGYWPCRSVAILTAAGSGLGPCLRIELPSMERFTDPEWVAAWTTQLSAVLEYDTVGQRMYVVCYGQPPSASRVSGNRADDRAAPGACGGSQFADDETGRTALQEHALAVLRAIDEAGTLSGHALQDGWCVSGESWWPVVDPARLRSVGEILDSAVYAAMVCSGSVVGPDPIEEPAEEVRGLFAGAGGFRQPETAGYEWRLEYLEQWHRVLGTGRGRMPGLPRDSRMLTDLMLGMADPLGCELILAMVLTGDPAASREAWAETAHAAGGAEMPGVLQIAHVMSGIWRGRPDWRRLDRCVVVLQELIPMARAMLAGVSGSAQGLPPEGVGGDDGRTFLPTMLAGLWLALGHAEHFRARGSLVERYVAEAEQVAPWHPGIERLRQLAASRPVPVWATDPVTAWRRSAPAPWGDGPHEERI</sequence>
<dbReference type="EMBL" id="SZWF01000019">
    <property type="protein sequence ID" value="KAA9393424.1"/>
    <property type="molecule type" value="Genomic_DNA"/>
</dbReference>
<dbReference type="Pfam" id="PF13830">
    <property type="entry name" value="DUF4192"/>
    <property type="match status" value="1"/>
</dbReference>
<dbReference type="RefSeq" id="WP_158034597.1">
    <property type="nucleotide sequence ID" value="NZ_ML708624.1"/>
</dbReference>
<dbReference type="InterPro" id="IPR025447">
    <property type="entry name" value="DUF4192"/>
</dbReference>
<evidence type="ECO:0000313" key="1">
    <source>
        <dbReference type="EMBL" id="KAA9393424.1"/>
    </source>
</evidence>
<name>A0A5J5KV24_9MICC</name>
<dbReference type="Proteomes" id="UP000325957">
    <property type="component" value="Unassembled WGS sequence"/>
</dbReference>
<dbReference type="AlphaFoldDB" id="A0A5J5KV24"/>
<dbReference type="OrthoDB" id="4954868at2"/>